<reference evidence="5 6" key="1">
    <citation type="submission" date="2020-10" db="EMBL/GenBank/DDBJ databases">
        <authorList>
            <person name="Peeters C."/>
        </authorList>
    </citation>
    <scope>NUCLEOTIDE SEQUENCE [LARGE SCALE GENOMIC DNA]</scope>
    <source>
        <strain evidence="5 6">LMG 28140</strain>
    </source>
</reference>
<accession>A0ABN7IBV4</accession>
<comment type="caution">
    <text evidence="5">The sequence shown here is derived from an EMBL/GenBank/DDBJ whole genome shotgun (WGS) entry which is preliminary data.</text>
</comment>
<dbReference type="PANTHER" id="PTHR43214">
    <property type="entry name" value="TWO-COMPONENT RESPONSE REGULATOR"/>
    <property type="match status" value="1"/>
</dbReference>
<sequence length="241" mass="26270">MTSYHGKIRVVPLDDHTVVRRGLEAHFSQSPDIAVIASFERSPDLVASLKTNSADVILFDYAPRPDDIDGLNHIRFIATCFRESRLLIPSGNDTPSTINMDIWAGGHRFVGKSENLHELDHAIRTVAAGKLHLGAALDTQLAVASAIKNSRQLSRPSEPDGAEDSPSDDEGHAQLSDDLSSRPREDEGLRSSLAATRASDIAAQFACSPKIISMQERCAFRTPLVRSDVELFAARNSLEDS</sequence>
<evidence type="ECO:0000259" key="4">
    <source>
        <dbReference type="PROSITE" id="PS50110"/>
    </source>
</evidence>
<keyword evidence="6" id="KW-1185">Reference proteome</keyword>
<dbReference type="PROSITE" id="PS50110">
    <property type="entry name" value="RESPONSE_REGULATORY"/>
    <property type="match status" value="1"/>
</dbReference>
<proteinExistence type="predicted"/>
<keyword evidence="2" id="KW-0597">Phosphoprotein</keyword>
<dbReference type="InterPro" id="IPR011006">
    <property type="entry name" value="CheY-like_superfamily"/>
</dbReference>
<dbReference type="Proteomes" id="UP000598032">
    <property type="component" value="Unassembled WGS sequence"/>
</dbReference>
<dbReference type="InterPro" id="IPR001789">
    <property type="entry name" value="Sig_transdc_resp-reg_receiver"/>
</dbReference>
<dbReference type="PANTHER" id="PTHR43214:SF17">
    <property type="entry name" value="TRANSCRIPTIONAL REGULATORY PROTEIN RCSB"/>
    <property type="match status" value="1"/>
</dbReference>
<evidence type="ECO:0000256" key="2">
    <source>
        <dbReference type="PROSITE-ProRule" id="PRU00169"/>
    </source>
</evidence>
<dbReference type="Pfam" id="PF00072">
    <property type="entry name" value="Response_reg"/>
    <property type="match status" value="1"/>
</dbReference>
<dbReference type="EMBL" id="CAJHCP010000021">
    <property type="protein sequence ID" value="CAD6558527.1"/>
    <property type="molecule type" value="Genomic_DNA"/>
</dbReference>
<evidence type="ECO:0000256" key="1">
    <source>
        <dbReference type="ARBA" id="ARBA00023125"/>
    </source>
</evidence>
<dbReference type="InterPro" id="IPR039420">
    <property type="entry name" value="WalR-like"/>
</dbReference>
<feature type="domain" description="Response regulatory" evidence="4">
    <location>
        <begin position="9"/>
        <end position="127"/>
    </location>
</feature>
<feature type="compositionally biased region" description="Basic and acidic residues" evidence="3">
    <location>
        <begin position="179"/>
        <end position="189"/>
    </location>
</feature>
<evidence type="ECO:0000313" key="6">
    <source>
        <dbReference type="Proteomes" id="UP000598032"/>
    </source>
</evidence>
<dbReference type="Gene3D" id="3.40.50.2300">
    <property type="match status" value="1"/>
</dbReference>
<name>A0ABN7IBV4_9BURK</name>
<keyword evidence="1" id="KW-0238">DNA-binding</keyword>
<dbReference type="SUPFAM" id="SSF52172">
    <property type="entry name" value="CheY-like"/>
    <property type="match status" value="1"/>
</dbReference>
<organism evidence="5 6">
    <name type="scientific">Paraburkholderia metrosideri</name>
    <dbReference type="NCBI Taxonomy" id="580937"/>
    <lineage>
        <taxon>Bacteria</taxon>
        <taxon>Pseudomonadati</taxon>
        <taxon>Pseudomonadota</taxon>
        <taxon>Betaproteobacteria</taxon>
        <taxon>Burkholderiales</taxon>
        <taxon>Burkholderiaceae</taxon>
        <taxon>Paraburkholderia</taxon>
    </lineage>
</organism>
<feature type="modified residue" description="4-aspartylphosphate" evidence="2">
    <location>
        <position position="60"/>
    </location>
</feature>
<evidence type="ECO:0000256" key="3">
    <source>
        <dbReference type="SAM" id="MobiDB-lite"/>
    </source>
</evidence>
<evidence type="ECO:0000313" key="5">
    <source>
        <dbReference type="EMBL" id="CAD6558527.1"/>
    </source>
</evidence>
<dbReference type="RefSeq" id="WP_201646246.1">
    <property type="nucleotide sequence ID" value="NZ_CAJHCP010000021.1"/>
</dbReference>
<gene>
    <name evidence="5" type="primary">rcsB_4</name>
    <name evidence="5" type="ORF">LMG28140_06405</name>
</gene>
<protein>
    <submittedName>
        <fullName evidence="5">Transcriptional regulatory protein RcsB</fullName>
    </submittedName>
</protein>
<feature type="region of interest" description="Disordered" evidence="3">
    <location>
        <begin position="148"/>
        <end position="191"/>
    </location>
</feature>